<accession>A0A1X0Y1S1</accession>
<comment type="caution">
    <text evidence="2">The sequence shown here is derived from an EMBL/GenBank/DDBJ whole genome shotgun (WGS) entry which is preliminary data.</text>
</comment>
<evidence type="ECO:0000313" key="5">
    <source>
        <dbReference type="Proteomes" id="UP000236340"/>
    </source>
</evidence>
<reference evidence="2 4" key="1">
    <citation type="submission" date="2017-03" db="EMBL/GenBank/DDBJ databases">
        <title>Genome sequence of Geothermobacter sp. EPR-M, Deep-Sea Iron Reducer.</title>
        <authorList>
            <person name="Tully B."/>
            <person name="Savalia P."/>
            <person name="Abuyen K."/>
            <person name="Baughan C."/>
            <person name="Romero E."/>
            <person name="Ronkowski C."/>
            <person name="Torres B."/>
            <person name="Tremblay J."/>
            <person name="Trujillo A."/>
            <person name="Tyler M."/>
            <person name="Perez-Rodriguez I."/>
            <person name="Amend J."/>
        </authorList>
    </citation>
    <scope>NUCLEOTIDE SEQUENCE [LARGE SCALE GENOMIC DNA]</scope>
    <source>
        <strain evidence="2 4">EPR-M</strain>
    </source>
</reference>
<dbReference type="InterPro" id="IPR027392">
    <property type="entry name" value="TF_Znf"/>
</dbReference>
<organism evidence="2 4">
    <name type="scientific">Geothermobacter hydrogeniphilus</name>
    <dbReference type="NCBI Taxonomy" id="1969733"/>
    <lineage>
        <taxon>Bacteria</taxon>
        <taxon>Pseudomonadati</taxon>
        <taxon>Thermodesulfobacteriota</taxon>
        <taxon>Desulfuromonadia</taxon>
        <taxon>Desulfuromonadales</taxon>
        <taxon>Geothermobacteraceae</taxon>
        <taxon>Geothermobacter</taxon>
    </lineage>
</organism>
<keyword evidence="4" id="KW-1185">Reference proteome</keyword>
<sequence length="106" mass="12546">MVDIWKEREKALENEYIYRQEKEKIRKMQKDAREELIHDLCRGRCPKCGEMIEAMTFRGVPLDKCPGCGGIWLGPNDLQILSGKDHRNWFDQWFNAADDYPEKLAE</sequence>
<name>A0A1X0Y1S1_9BACT</name>
<reference evidence="3 5" key="2">
    <citation type="journal article" date="2018" name="Genome Announc.">
        <title>Genome Sequence of Geothermobacter sp. HR-1 Iron Reducer from the Loihi Seamount.</title>
        <authorList>
            <person name="Smith H."/>
            <person name="Abuyen K."/>
            <person name="Tremblay J."/>
            <person name="Savalia P."/>
            <person name="Perez-Rodriguez I."/>
            <person name="Emerson D."/>
            <person name="Tully B."/>
            <person name="Amend J."/>
        </authorList>
    </citation>
    <scope>NUCLEOTIDE SEQUENCE [LARGE SCALE GENOMIC DNA]</scope>
    <source>
        <strain evidence="3 5">HR-1</strain>
    </source>
</reference>
<dbReference type="Pfam" id="PF13453">
    <property type="entry name" value="Zn_ribbon_TFIIB"/>
    <property type="match status" value="1"/>
</dbReference>
<evidence type="ECO:0000313" key="4">
    <source>
        <dbReference type="Proteomes" id="UP000193136"/>
    </source>
</evidence>
<dbReference type="AlphaFoldDB" id="A0A1X0Y1S1"/>
<dbReference type="OrthoDB" id="9814037at2"/>
<evidence type="ECO:0000313" key="2">
    <source>
        <dbReference type="EMBL" id="ORJ59066.1"/>
    </source>
</evidence>
<dbReference type="Proteomes" id="UP000236340">
    <property type="component" value="Unassembled WGS sequence"/>
</dbReference>
<dbReference type="STRING" id="1969733.B5V00_10880"/>
<dbReference type="EMBL" id="NAAD01000013">
    <property type="protein sequence ID" value="ORJ59066.1"/>
    <property type="molecule type" value="Genomic_DNA"/>
</dbReference>
<dbReference type="RefSeq" id="WP_085010824.1">
    <property type="nucleotide sequence ID" value="NZ_NAAD01000013.1"/>
</dbReference>
<feature type="domain" description="Transcription factor zinc-finger" evidence="1">
    <location>
        <begin position="44"/>
        <end position="81"/>
    </location>
</feature>
<accession>A0A2K2HCD3</accession>
<dbReference type="EMBL" id="PPFX01000007">
    <property type="protein sequence ID" value="PNU20903.1"/>
    <property type="molecule type" value="Genomic_DNA"/>
</dbReference>
<proteinExistence type="predicted"/>
<evidence type="ECO:0000259" key="1">
    <source>
        <dbReference type="Pfam" id="PF13453"/>
    </source>
</evidence>
<evidence type="ECO:0000313" key="3">
    <source>
        <dbReference type="EMBL" id="PNU20903.1"/>
    </source>
</evidence>
<protein>
    <recommendedName>
        <fullName evidence="1">Transcription factor zinc-finger domain-containing protein</fullName>
    </recommendedName>
</protein>
<dbReference type="Proteomes" id="UP000193136">
    <property type="component" value="Unassembled WGS sequence"/>
</dbReference>
<gene>
    <name evidence="2" type="ORF">B5V00_10880</name>
    <name evidence="3" type="ORF">C2E25_04755</name>
</gene>